<gene>
    <name evidence="1" type="primary">106074912</name>
</gene>
<dbReference type="VEuPathDB" id="VectorBase:BGLB038234"/>
<name>A0A2C9M403_BIOGL</name>
<organism evidence="1 2">
    <name type="scientific">Biomphalaria glabrata</name>
    <name type="common">Bloodfluke planorb</name>
    <name type="synonym">Freshwater snail</name>
    <dbReference type="NCBI Taxonomy" id="6526"/>
    <lineage>
        <taxon>Eukaryota</taxon>
        <taxon>Metazoa</taxon>
        <taxon>Spiralia</taxon>
        <taxon>Lophotrochozoa</taxon>
        <taxon>Mollusca</taxon>
        <taxon>Gastropoda</taxon>
        <taxon>Heterobranchia</taxon>
        <taxon>Euthyneura</taxon>
        <taxon>Panpulmonata</taxon>
        <taxon>Hygrophila</taxon>
        <taxon>Lymnaeoidea</taxon>
        <taxon>Planorbidae</taxon>
        <taxon>Biomphalaria</taxon>
    </lineage>
</organism>
<accession>A0A2C9M403</accession>
<dbReference type="EnsemblMetazoa" id="BGLB038234-RA">
    <property type="protein sequence ID" value="BGLB038234-PA"/>
    <property type="gene ID" value="BGLB038234"/>
</dbReference>
<dbReference type="OrthoDB" id="10038545at2759"/>
<dbReference type="VEuPathDB" id="VectorBase:BGLAX_028647"/>
<dbReference type="KEGG" id="bgt:106074912"/>
<dbReference type="SUPFAM" id="SSF50494">
    <property type="entry name" value="Trypsin-like serine proteases"/>
    <property type="match status" value="1"/>
</dbReference>
<sequence>MSERRNLRTGSGIVRYVTKYQDGVSQDGGSGVTDYRKCWCRKCEGSNSPSNVWWELNVGTATHVVFDNIEANHTTLTLFYDRDDSQVVSVDKGSVVFVNIKVDLCVLKCVTCDKTLGNKLMGMFKHFRNVWMKVCDKYPASRSQHKLTFIVSHPHGCSKQVSVGQWKDRIEVDLGRSKFTYTTCTCPGSSGAHVHCLGYRDNWTWPDLVHSGSLKSGLNYSGADFV</sequence>
<reference evidence="1" key="1">
    <citation type="submission" date="2020-05" db="UniProtKB">
        <authorList>
            <consortium name="EnsemblMetazoa"/>
        </authorList>
    </citation>
    <scope>IDENTIFICATION</scope>
    <source>
        <strain evidence="1">BB02</strain>
    </source>
</reference>
<protein>
    <submittedName>
        <fullName evidence="1">Uncharacterized protein</fullName>
    </submittedName>
</protein>
<proteinExistence type="predicted"/>
<evidence type="ECO:0000313" key="1">
    <source>
        <dbReference type="EnsemblMetazoa" id="BGLB038234-PA"/>
    </source>
</evidence>
<dbReference type="AlphaFoldDB" id="A0A2C9M403"/>
<dbReference type="Proteomes" id="UP000076420">
    <property type="component" value="Unassembled WGS sequence"/>
</dbReference>
<evidence type="ECO:0000313" key="2">
    <source>
        <dbReference type="Proteomes" id="UP000076420"/>
    </source>
</evidence>
<dbReference type="InterPro" id="IPR009003">
    <property type="entry name" value="Peptidase_S1_PA"/>
</dbReference>